<feature type="transmembrane region" description="Helical" evidence="1">
    <location>
        <begin position="183"/>
        <end position="202"/>
    </location>
</feature>
<dbReference type="PATRIC" id="fig|319652.3.peg.1662"/>
<sequence>MYEIEYFLLGASQLSANPALSKYTRLWSLGIILLLGLIIVFLNKLNTWDWLLGGAIALLGVYSYFAVKNNNLLLGALFILSAANIDFKKFVKRDLVLRTILFVTVLFLNQIGVIASNIAVRPDTGVVRNALGFKQFNVAGAIVMSILLEYIFLHFDHINWYDVLGVAIFEGVIFKLTDSKGGLIAVGLYLVIAILNTAQKQIHPLDFAWIKGIVSWAFFGLSAISFYLVMNFRWGSSFWMKINSLLSDRINILSQYYHQYGIGLLPKQVGAYRGSGIVIMDNTYVTLGIQFGLIVLLVYGLFYNQLAIKAFNASDWALASLILVISIFGLVESSLYIVGINFTLVALLSKSREQSRKEKPVVLMNKEFV</sequence>
<comment type="caution">
    <text evidence="2">The sequence shown here is derived from an EMBL/GenBank/DDBJ whole genome shotgun (WGS) entry which is preliminary data.</text>
</comment>
<gene>
    <name evidence="2" type="ORF">IV80_GL001640</name>
</gene>
<name>A0A0R2IM80_9LACO</name>
<feature type="transmembrane region" description="Helical" evidence="1">
    <location>
        <begin position="26"/>
        <end position="43"/>
    </location>
</feature>
<evidence type="ECO:0000256" key="1">
    <source>
        <dbReference type="SAM" id="Phobius"/>
    </source>
</evidence>
<keyword evidence="1" id="KW-1133">Transmembrane helix</keyword>
<dbReference type="Proteomes" id="UP000051568">
    <property type="component" value="Unassembled WGS sequence"/>
</dbReference>
<keyword evidence="3" id="KW-1185">Reference proteome</keyword>
<reference evidence="2 3" key="1">
    <citation type="journal article" date="2015" name="Genome Announc.">
        <title>Expanding the biotechnology potential of lactobacilli through comparative genomics of 213 strains and associated genera.</title>
        <authorList>
            <person name="Sun Z."/>
            <person name="Harris H.M."/>
            <person name="McCann A."/>
            <person name="Guo C."/>
            <person name="Argimon S."/>
            <person name="Zhang W."/>
            <person name="Yang X."/>
            <person name="Jeffery I.B."/>
            <person name="Cooney J.C."/>
            <person name="Kagawa T.F."/>
            <person name="Liu W."/>
            <person name="Song Y."/>
            <person name="Salvetti E."/>
            <person name="Wrobel A."/>
            <person name="Rasinkangas P."/>
            <person name="Parkhill J."/>
            <person name="Rea M.C."/>
            <person name="O'Sullivan O."/>
            <person name="Ritari J."/>
            <person name="Douillard F.P."/>
            <person name="Paul Ross R."/>
            <person name="Yang R."/>
            <person name="Briner A.E."/>
            <person name="Felis G.E."/>
            <person name="de Vos W.M."/>
            <person name="Barrangou R."/>
            <person name="Klaenhammer T.R."/>
            <person name="Caufield P.W."/>
            <person name="Cui Y."/>
            <person name="Zhang H."/>
            <person name="O'Toole P.W."/>
        </authorList>
    </citation>
    <scope>NUCLEOTIDE SEQUENCE [LARGE SCALE GENOMIC DNA]</scope>
    <source>
        <strain evidence="2 3">DSM 17757</strain>
    </source>
</reference>
<dbReference type="EMBL" id="JQBR01000006">
    <property type="protein sequence ID" value="KRN66079.1"/>
    <property type="molecule type" value="Genomic_DNA"/>
</dbReference>
<evidence type="ECO:0000313" key="3">
    <source>
        <dbReference type="Proteomes" id="UP000051568"/>
    </source>
</evidence>
<dbReference type="AlphaFoldDB" id="A0A0R2IM80"/>
<organism evidence="2 3">
    <name type="scientific">Pediococcus cellicola</name>
    <dbReference type="NCBI Taxonomy" id="319652"/>
    <lineage>
        <taxon>Bacteria</taxon>
        <taxon>Bacillati</taxon>
        <taxon>Bacillota</taxon>
        <taxon>Bacilli</taxon>
        <taxon>Lactobacillales</taxon>
        <taxon>Lactobacillaceae</taxon>
        <taxon>Pediococcus</taxon>
    </lineage>
</organism>
<feature type="transmembrane region" description="Helical" evidence="1">
    <location>
        <begin position="50"/>
        <end position="67"/>
    </location>
</feature>
<feature type="transmembrane region" description="Helical" evidence="1">
    <location>
        <begin position="132"/>
        <end position="152"/>
    </location>
</feature>
<feature type="transmembrane region" description="Helical" evidence="1">
    <location>
        <begin position="95"/>
        <end position="120"/>
    </location>
</feature>
<feature type="transmembrane region" description="Helical" evidence="1">
    <location>
        <begin position="283"/>
        <end position="304"/>
    </location>
</feature>
<protein>
    <submittedName>
        <fullName evidence="2">Cps1I protein</fullName>
    </submittedName>
</protein>
<evidence type="ECO:0000313" key="2">
    <source>
        <dbReference type="EMBL" id="KRN66079.1"/>
    </source>
</evidence>
<keyword evidence="1" id="KW-0812">Transmembrane</keyword>
<feature type="transmembrane region" description="Helical" evidence="1">
    <location>
        <begin position="158"/>
        <end position="176"/>
    </location>
</feature>
<accession>A0A0R2IM80</accession>
<keyword evidence="1" id="KW-0472">Membrane</keyword>
<proteinExistence type="predicted"/>
<feature type="transmembrane region" description="Helical" evidence="1">
    <location>
        <begin position="316"/>
        <end position="349"/>
    </location>
</feature>
<dbReference type="STRING" id="319652.IV80_GL001640"/>
<feature type="transmembrane region" description="Helical" evidence="1">
    <location>
        <begin position="208"/>
        <end position="230"/>
    </location>
</feature>